<protein>
    <submittedName>
        <fullName evidence="1">Zinc dependent phospholipase C</fullName>
    </submittedName>
</protein>
<dbReference type="EMBL" id="FWXZ01000007">
    <property type="protein sequence ID" value="SMC83214.1"/>
    <property type="molecule type" value="Genomic_DNA"/>
</dbReference>
<sequence>MPEIAVHYFFGERVLKELPQEIRERIHPVLYRTGLRGPDPLGVIRFWCPPVWKRFHGWSSEMHNRHCGKFFRWLSQETMNQTGILREQLFSYECGFLTHYFLDSTCHPYVIYRAGSGKEYSGNHRSLEHAMDRLALARNGMKLKDRPITRKILSGNGLPETMRESIDAVYAETFGWKNAWQRINQALQDEKRFAQIIEDPGGILARVFKGGTPGSLSYAEKAYVNVDIENEDHREWHYPYEEGRTSTKSFAELTENAAQQAGQAVRELYLYLEGKGPYPESIGNRSYESGLDAKDRRNQMKPQCEVYPR</sequence>
<organism evidence="1 2">
    <name type="scientific">Aristaeella lactis</name>
    <dbReference type="NCBI Taxonomy" id="3046383"/>
    <lineage>
        <taxon>Bacteria</taxon>
        <taxon>Bacillati</taxon>
        <taxon>Bacillota</taxon>
        <taxon>Clostridia</taxon>
        <taxon>Eubacteriales</taxon>
        <taxon>Aristaeellaceae</taxon>
        <taxon>Aristaeella</taxon>
    </lineage>
</organism>
<evidence type="ECO:0000313" key="1">
    <source>
        <dbReference type="EMBL" id="SMC83214.1"/>
    </source>
</evidence>
<comment type="caution">
    <text evidence="1">The sequence shown here is derived from an EMBL/GenBank/DDBJ whole genome shotgun (WGS) entry which is preliminary data.</text>
</comment>
<accession>A0AC61PPN6</accession>
<dbReference type="Proteomes" id="UP000192328">
    <property type="component" value="Unassembled WGS sequence"/>
</dbReference>
<gene>
    <name evidence="1" type="ORF">SAMN06297397_2793</name>
</gene>
<name>A0AC61PPN6_9FIRM</name>
<reference evidence="1" key="1">
    <citation type="submission" date="2017-04" db="EMBL/GenBank/DDBJ databases">
        <authorList>
            <person name="Varghese N."/>
            <person name="Submissions S."/>
        </authorList>
    </citation>
    <scope>NUCLEOTIDE SEQUENCE</scope>
    <source>
        <strain evidence="1">WTE2008</strain>
    </source>
</reference>
<evidence type="ECO:0000313" key="2">
    <source>
        <dbReference type="Proteomes" id="UP000192328"/>
    </source>
</evidence>
<proteinExistence type="predicted"/>
<keyword evidence="2" id="KW-1185">Reference proteome</keyword>